<dbReference type="PANTHER" id="PTHR36934:SF1">
    <property type="entry name" value="THIOESTERASE DOMAIN-CONTAINING PROTEIN"/>
    <property type="match status" value="1"/>
</dbReference>
<dbReference type="InterPro" id="IPR025540">
    <property type="entry name" value="FlK"/>
</dbReference>
<sequence>MVEVNFKKEYLVTADRTAKAMGSGGLDVLATPELVAMVENACYLHLAEHLPKEKTTVGGFISLEHVAPSAVGATITIKANLYERDGNKAVFSFTAYDGDKKVGKGNHERFVVEKDAFLAKLS</sequence>
<accession>A0ABV0F2X4</accession>
<dbReference type="Gene3D" id="3.10.129.10">
    <property type="entry name" value="Hotdog Thioesterase"/>
    <property type="match status" value="1"/>
</dbReference>
<evidence type="ECO:0000313" key="2">
    <source>
        <dbReference type="EMBL" id="MEO1782398.1"/>
    </source>
</evidence>
<keyword evidence="3" id="KW-1185">Reference proteome</keyword>
<dbReference type="Proteomes" id="UP001429357">
    <property type="component" value="Unassembled WGS sequence"/>
</dbReference>
<name>A0ABV0F2X4_9ENTE</name>
<dbReference type="Pfam" id="PF22636">
    <property type="entry name" value="FlK"/>
    <property type="match status" value="1"/>
</dbReference>
<dbReference type="PANTHER" id="PTHR36934">
    <property type="entry name" value="BLR0278 PROTEIN"/>
    <property type="match status" value="1"/>
</dbReference>
<reference evidence="2" key="2">
    <citation type="submission" date="2024-02" db="EMBL/GenBank/DDBJ databases">
        <title>The Genome Sequence of Enterococcus diestrammenae JM9A.</title>
        <authorList>
            <person name="Earl A."/>
            <person name="Manson A."/>
            <person name="Gilmore M."/>
            <person name="Sanders J."/>
            <person name="Shea T."/>
            <person name="Howe W."/>
            <person name="Livny J."/>
            <person name="Cuomo C."/>
            <person name="Neafsey D."/>
            <person name="Birren B."/>
        </authorList>
    </citation>
    <scope>NUCLEOTIDE SEQUENCE</scope>
    <source>
        <strain evidence="2">JM9A</strain>
    </source>
</reference>
<dbReference type="SUPFAM" id="SSF54637">
    <property type="entry name" value="Thioesterase/thiol ester dehydrase-isomerase"/>
    <property type="match status" value="1"/>
</dbReference>
<evidence type="ECO:0000259" key="1">
    <source>
        <dbReference type="Pfam" id="PF22636"/>
    </source>
</evidence>
<dbReference type="InterPro" id="IPR029069">
    <property type="entry name" value="HotDog_dom_sf"/>
</dbReference>
<feature type="domain" description="Fluoroacetyl-CoA-specific thioesterase-like" evidence="1">
    <location>
        <begin position="12"/>
        <end position="114"/>
    </location>
</feature>
<comment type="caution">
    <text evidence="2">The sequence shown here is derived from an EMBL/GenBank/DDBJ whole genome shotgun (WGS) entry which is preliminary data.</text>
</comment>
<reference evidence="2" key="1">
    <citation type="submission" date="2016-06" db="EMBL/GenBank/DDBJ databases">
        <authorList>
            <person name="Van Tyne D."/>
        </authorList>
    </citation>
    <scope>NUCLEOTIDE SEQUENCE</scope>
    <source>
        <strain evidence="2">JM9A</strain>
    </source>
</reference>
<organism evidence="2 3">
    <name type="scientific">Enterococcus diestrammenae</name>
    <dbReference type="NCBI Taxonomy" id="1155073"/>
    <lineage>
        <taxon>Bacteria</taxon>
        <taxon>Bacillati</taxon>
        <taxon>Bacillota</taxon>
        <taxon>Bacilli</taxon>
        <taxon>Lactobacillales</taxon>
        <taxon>Enterococcaceae</taxon>
        <taxon>Enterococcus</taxon>
    </lineage>
</organism>
<dbReference type="EMBL" id="MAEI02000001">
    <property type="protein sequence ID" value="MEO1782398.1"/>
    <property type="molecule type" value="Genomic_DNA"/>
</dbReference>
<protein>
    <recommendedName>
        <fullName evidence="1">Fluoroacetyl-CoA-specific thioesterase-like domain-containing protein</fullName>
    </recommendedName>
</protein>
<evidence type="ECO:0000313" key="3">
    <source>
        <dbReference type="Proteomes" id="UP001429357"/>
    </source>
</evidence>
<gene>
    <name evidence="2" type="ORF">BAU18_001992</name>
</gene>
<dbReference type="PIRSF" id="PIRSF014972">
    <property type="entry name" value="FlK"/>
    <property type="match status" value="1"/>
</dbReference>
<dbReference type="RefSeq" id="WP_161869105.1">
    <property type="nucleotide sequence ID" value="NZ_JAQFAM010000008.1"/>
</dbReference>
<dbReference type="InterPro" id="IPR054485">
    <property type="entry name" value="FlK-like_dom"/>
</dbReference>
<proteinExistence type="predicted"/>